<keyword evidence="3" id="KW-1185">Reference proteome</keyword>
<evidence type="ECO:0000313" key="3">
    <source>
        <dbReference type="Proteomes" id="UP000179797"/>
    </source>
</evidence>
<dbReference type="STRING" id="915059.NH26_10095"/>
<dbReference type="InterPro" id="IPR000595">
    <property type="entry name" value="cNMP-bd_dom"/>
</dbReference>
<protein>
    <submittedName>
        <fullName evidence="2">Crp/Fnr family transcriptional regulator</fullName>
    </submittedName>
</protein>
<dbReference type="InterPro" id="IPR018490">
    <property type="entry name" value="cNMP-bd_dom_sf"/>
</dbReference>
<dbReference type="Proteomes" id="UP000179797">
    <property type="component" value="Unassembled WGS sequence"/>
</dbReference>
<gene>
    <name evidence="2" type="ORF">NH26_10095</name>
</gene>
<dbReference type="SUPFAM" id="SSF51206">
    <property type="entry name" value="cAMP-binding domain-like"/>
    <property type="match status" value="1"/>
</dbReference>
<evidence type="ECO:0000259" key="1">
    <source>
        <dbReference type="Pfam" id="PF00027"/>
    </source>
</evidence>
<dbReference type="CDD" id="cd00038">
    <property type="entry name" value="CAP_ED"/>
    <property type="match status" value="1"/>
</dbReference>
<organism evidence="2 3">
    <name type="scientific">Flammeovirga pacifica</name>
    <dbReference type="NCBI Taxonomy" id="915059"/>
    <lineage>
        <taxon>Bacteria</taxon>
        <taxon>Pseudomonadati</taxon>
        <taxon>Bacteroidota</taxon>
        <taxon>Cytophagia</taxon>
        <taxon>Cytophagales</taxon>
        <taxon>Flammeovirgaceae</taxon>
        <taxon>Flammeovirga</taxon>
    </lineage>
</organism>
<dbReference type="Gene3D" id="2.60.120.10">
    <property type="entry name" value="Jelly Rolls"/>
    <property type="match status" value="1"/>
</dbReference>
<sequence>MEEALLKLKHHFLETVDITDEEWKYISSHFTFKRLKKHQFLIQEGMNVPHEFWIVKGLVKSYFLEESGKEYILQFALENYWVSDFHAYQNHGISTLNIDCLEDAEFLVMSFDDREKMCVEVPALANFFRIKSTKGYISLQQRVMGLMKDSAEKRFNDLVEKLPNLVQRVPKKYIASYLGVSRETLSRFSK</sequence>
<name>A0A1S1Z089_FLAPC</name>
<dbReference type="Pfam" id="PF00027">
    <property type="entry name" value="cNMP_binding"/>
    <property type="match status" value="1"/>
</dbReference>
<dbReference type="InterPro" id="IPR014710">
    <property type="entry name" value="RmlC-like_jellyroll"/>
</dbReference>
<proteinExistence type="predicted"/>
<dbReference type="OrthoDB" id="1933280at2"/>
<comment type="caution">
    <text evidence="2">The sequence shown here is derived from an EMBL/GenBank/DDBJ whole genome shotgun (WGS) entry which is preliminary data.</text>
</comment>
<dbReference type="AlphaFoldDB" id="A0A1S1Z089"/>
<dbReference type="RefSeq" id="WP_044227993.1">
    <property type="nucleotide sequence ID" value="NZ_JRYR02000001.1"/>
</dbReference>
<feature type="domain" description="Cyclic nucleotide-binding" evidence="1">
    <location>
        <begin position="33"/>
        <end position="118"/>
    </location>
</feature>
<accession>A0A1S1Z089</accession>
<dbReference type="EMBL" id="JRYR02000001">
    <property type="protein sequence ID" value="OHX66684.1"/>
    <property type="molecule type" value="Genomic_DNA"/>
</dbReference>
<evidence type="ECO:0000313" key="2">
    <source>
        <dbReference type="EMBL" id="OHX66684.1"/>
    </source>
</evidence>
<reference evidence="2 3" key="1">
    <citation type="journal article" date="2012" name="Int. J. Syst. Evol. Microbiol.">
        <title>Flammeovirga pacifica sp. nov., isolated from deep-sea sediment.</title>
        <authorList>
            <person name="Xu H."/>
            <person name="Fu Y."/>
            <person name="Yang N."/>
            <person name="Ding Z."/>
            <person name="Lai Q."/>
            <person name="Zeng R."/>
        </authorList>
    </citation>
    <scope>NUCLEOTIDE SEQUENCE [LARGE SCALE GENOMIC DNA]</scope>
    <source>
        <strain evidence="3">DSM 24597 / LMG 26175 / WPAGA1</strain>
    </source>
</reference>